<feature type="binding site" evidence="8">
    <location>
        <position position="40"/>
    </location>
    <ligand>
        <name>Mg(2+)</name>
        <dbReference type="ChEBI" id="CHEBI:18420"/>
    </ligand>
</feature>
<evidence type="ECO:0000256" key="7">
    <source>
        <dbReference type="ARBA" id="ARBA00023239"/>
    </source>
</evidence>
<dbReference type="SFLD" id="SFLDS00029">
    <property type="entry name" value="Radical_SAM"/>
    <property type="match status" value="1"/>
</dbReference>
<dbReference type="InterPro" id="IPR013785">
    <property type="entry name" value="Aldolase_TIM"/>
</dbReference>
<dbReference type="RefSeq" id="WP_092128637.1">
    <property type="nucleotide sequence ID" value="NZ_FMYU01000006.1"/>
</dbReference>
<dbReference type="GO" id="GO:1904047">
    <property type="term" value="F:S-adenosyl-L-methionine binding"/>
    <property type="evidence" value="ECO:0007669"/>
    <property type="project" value="UniProtKB-UniRule"/>
</dbReference>
<feature type="binding site" evidence="8">
    <location>
        <position position="72"/>
    </location>
    <ligand>
        <name>S-adenosyl-L-methionine</name>
        <dbReference type="ChEBI" id="CHEBI:59789"/>
    </ligand>
</feature>
<organism evidence="10 11">
    <name type="scientific">Desulfurella multipotens</name>
    <dbReference type="NCBI Taxonomy" id="79269"/>
    <lineage>
        <taxon>Bacteria</taxon>
        <taxon>Pseudomonadati</taxon>
        <taxon>Campylobacterota</taxon>
        <taxon>Desulfurellia</taxon>
        <taxon>Desulfurellales</taxon>
        <taxon>Desulfurellaceae</taxon>
        <taxon>Desulfurella</taxon>
    </lineage>
</organism>
<comment type="cofactor">
    <cofactor evidence="8">
        <name>[4Fe-4S] cluster</name>
        <dbReference type="ChEBI" id="CHEBI:49883"/>
    </cofactor>
    <text evidence="8">Binds 1 [4Fe-4S] cluster. The cluster is coordinated with 3 cysteines and an exchangeable S-adenosyl-L-methionine.</text>
</comment>
<evidence type="ECO:0000256" key="4">
    <source>
        <dbReference type="ARBA" id="ARBA00022842"/>
    </source>
</evidence>
<comment type="function">
    <text evidence="8">Catalyzes the complex heterocyclic radical-mediated conversion of 6-carboxy-5,6,7,8-tetrahydropterin (CPH4) to 7-carboxy-7-deazaguanine (CDG), a step common to the biosynthetic pathways of all 7-deazapurine-containing compounds.</text>
</comment>
<feature type="binding site" evidence="8">
    <location>
        <position position="35"/>
    </location>
    <ligand>
        <name>[4Fe-4S] cluster</name>
        <dbReference type="ChEBI" id="CHEBI:49883"/>
        <note>4Fe-4S-S-AdoMet</note>
    </ligand>
</feature>
<keyword evidence="2 8" id="KW-0949">S-adenosyl-L-methionine</keyword>
<name>A0A1G6MJC4_9BACT</name>
<gene>
    <name evidence="8" type="primary">queE</name>
    <name evidence="10" type="ORF">SAMN05660835_01011</name>
</gene>
<protein>
    <recommendedName>
        <fullName evidence="8">7-carboxy-7-deazaguanine synthase</fullName>
        <shortName evidence="8">CDG synthase</shortName>
        <ecNumber evidence="8">4.3.99.3</ecNumber>
    </recommendedName>
    <alternativeName>
        <fullName evidence="8">Queuosine biosynthesis protein QueE</fullName>
    </alternativeName>
</protein>
<feature type="domain" description="Radical SAM core" evidence="9">
    <location>
        <begin position="18"/>
        <end position="212"/>
    </location>
</feature>
<evidence type="ECO:0000256" key="5">
    <source>
        <dbReference type="ARBA" id="ARBA00023004"/>
    </source>
</evidence>
<keyword evidence="11" id="KW-1185">Reference proteome</keyword>
<dbReference type="HAMAP" id="MF_00917">
    <property type="entry name" value="QueE"/>
    <property type="match status" value="1"/>
</dbReference>
<dbReference type="EC" id="4.3.99.3" evidence="8"/>
<keyword evidence="5 8" id="KW-0408">Iron</keyword>
<dbReference type="GO" id="GO:0000287">
    <property type="term" value="F:magnesium ion binding"/>
    <property type="evidence" value="ECO:0007669"/>
    <property type="project" value="UniProtKB-UniRule"/>
</dbReference>
<keyword evidence="7 8" id="KW-0456">Lyase</keyword>
<reference evidence="11" key="1">
    <citation type="submission" date="2016-10" db="EMBL/GenBank/DDBJ databases">
        <authorList>
            <person name="Varghese N."/>
            <person name="Submissions S."/>
        </authorList>
    </citation>
    <scope>NUCLEOTIDE SEQUENCE [LARGE SCALE GENOMIC DNA]</scope>
    <source>
        <strain evidence="11">DSM 8415</strain>
    </source>
</reference>
<dbReference type="InterPro" id="IPR007197">
    <property type="entry name" value="rSAM"/>
</dbReference>
<evidence type="ECO:0000256" key="2">
    <source>
        <dbReference type="ARBA" id="ARBA00022691"/>
    </source>
</evidence>
<comment type="caution">
    <text evidence="8">Lacks conserved residue(s) required for the propagation of feature annotation.</text>
</comment>
<dbReference type="UniPathway" id="UPA00391"/>
<dbReference type="GO" id="GO:0008616">
    <property type="term" value="P:tRNA queuosine(34) biosynthetic process"/>
    <property type="evidence" value="ECO:0007669"/>
    <property type="project" value="UniProtKB-UniRule"/>
</dbReference>
<feature type="binding site" evidence="8">
    <location>
        <begin position="116"/>
        <end position="118"/>
    </location>
    <ligand>
        <name>S-adenosyl-L-methionine</name>
        <dbReference type="ChEBI" id="CHEBI:59789"/>
    </ligand>
</feature>
<feature type="binding site" evidence="8">
    <location>
        <position position="70"/>
    </location>
    <ligand>
        <name>substrate</name>
    </ligand>
</feature>
<dbReference type="CDD" id="cd01335">
    <property type="entry name" value="Radical_SAM"/>
    <property type="match status" value="1"/>
</dbReference>
<keyword evidence="8" id="KW-0671">Queuosine biosynthesis</keyword>
<comment type="cofactor">
    <cofactor evidence="8">
        <name>S-adenosyl-L-methionine</name>
        <dbReference type="ChEBI" id="CHEBI:59789"/>
    </cofactor>
    <text evidence="8">Binds 1 S-adenosyl-L-methionine per subunit.</text>
</comment>
<feature type="binding site" evidence="8">
    <location>
        <position position="27"/>
    </location>
    <ligand>
        <name>substrate</name>
    </ligand>
</feature>
<dbReference type="PROSITE" id="PS51918">
    <property type="entry name" value="RADICAL_SAM"/>
    <property type="match status" value="1"/>
</dbReference>
<comment type="similarity">
    <text evidence="8">Belongs to the radical SAM superfamily. 7-carboxy-7-deazaguanine synthase family.</text>
</comment>
<accession>A0A1G6MJC4</accession>
<feature type="binding site" evidence="8">
    <location>
        <position position="38"/>
    </location>
    <ligand>
        <name>[4Fe-4S] cluster</name>
        <dbReference type="ChEBI" id="CHEBI:49883"/>
        <note>4Fe-4S-S-AdoMet</note>
    </ligand>
</feature>
<feature type="binding site" evidence="8">
    <location>
        <begin position="37"/>
        <end position="39"/>
    </location>
    <ligand>
        <name>S-adenosyl-L-methionine</name>
        <dbReference type="ChEBI" id="CHEBI:59789"/>
    </ligand>
</feature>
<dbReference type="InterPro" id="IPR024924">
    <property type="entry name" value="7-CO-7-deazaguanine_synth-like"/>
</dbReference>
<feature type="binding site" evidence="8">
    <location>
        <position position="31"/>
    </location>
    <ligand>
        <name>[4Fe-4S] cluster</name>
        <dbReference type="ChEBI" id="CHEBI:49883"/>
        <note>4Fe-4S-S-AdoMet</note>
    </ligand>
</feature>
<keyword evidence="6 8" id="KW-0411">Iron-sulfur</keyword>
<dbReference type="Gene3D" id="3.20.20.70">
    <property type="entry name" value="Aldolase class I"/>
    <property type="match status" value="1"/>
</dbReference>
<sequence length="216" mass="25052">MKAKVCEIFYSLQLEGSMLGYPAVFVRFSGCNLNCKFCDTKYAFNDYEIMSLLQVSKAICNYNCKRIIFTGGEPLLNASFIKCLIDELGSKYDFFLETNGTIWVDFASKFKHIVVSPKFDNLNFDVLKKYSLQNNVEFKVLVENPDSLKQIEDFLKSLNINSATLQPIYFPDEPLNQFLERTRNIIEAFKQSKLTNKDVRLIIQNHKIIYEKQRGV</sequence>
<dbReference type="Proteomes" id="UP000199411">
    <property type="component" value="Unassembled WGS sequence"/>
</dbReference>
<dbReference type="EMBL" id="FMYU01000006">
    <property type="protein sequence ID" value="SDC55609.1"/>
    <property type="molecule type" value="Genomic_DNA"/>
</dbReference>
<evidence type="ECO:0000256" key="3">
    <source>
        <dbReference type="ARBA" id="ARBA00022723"/>
    </source>
</evidence>
<dbReference type="Pfam" id="PF04055">
    <property type="entry name" value="Radical_SAM"/>
    <property type="match status" value="1"/>
</dbReference>
<evidence type="ECO:0000256" key="6">
    <source>
        <dbReference type="ARBA" id="ARBA00023014"/>
    </source>
</evidence>
<dbReference type="OrthoDB" id="9792276at2"/>
<comment type="catalytic activity">
    <reaction evidence="8">
        <text>6-carboxy-5,6,7,8-tetrahydropterin + H(+) = 7-carboxy-7-carbaguanine + NH4(+)</text>
        <dbReference type="Rhea" id="RHEA:27974"/>
        <dbReference type="ChEBI" id="CHEBI:15378"/>
        <dbReference type="ChEBI" id="CHEBI:28938"/>
        <dbReference type="ChEBI" id="CHEBI:61032"/>
        <dbReference type="ChEBI" id="CHEBI:61036"/>
        <dbReference type="EC" id="4.3.99.3"/>
    </reaction>
</comment>
<keyword evidence="4 8" id="KW-0460">Magnesium</keyword>
<evidence type="ECO:0000313" key="10">
    <source>
        <dbReference type="EMBL" id="SDC55609.1"/>
    </source>
</evidence>
<evidence type="ECO:0000313" key="11">
    <source>
        <dbReference type="Proteomes" id="UP000199411"/>
    </source>
</evidence>
<comment type="pathway">
    <text evidence="8">Purine metabolism; 7-cyano-7-deazaguanine biosynthesis.</text>
</comment>
<keyword evidence="3 8" id="KW-0479">Metal-binding</keyword>
<comment type="subunit">
    <text evidence="8">Homodimer.</text>
</comment>
<dbReference type="PANTHER" id="PTHR42836:SF1">
    <property type="entry name" value="7-CARBOXY-7-DEAZAGUANINE SYNTHASE"/>
    <property type="match status" value="1"/>
</dbReference>
<proteinExistence type="inferred from homology"/>
<dbReference type="GO" id="GO:0016840">
    <property type="term" value="F:carbon-nitrogen lyase activity"/>
    <property type="evidence" value="ECO:0007669"/>
    <property type="project" value="UniProtKB-UniRule"/>
</dbReference>
<dbReference type="GO" id="GO:0051539">
    <property type="term" value="F:4 iron, 4 sulfur cluster binding"/>
    <property type="evidence" value="ECO:0007669"/>
    <property type="project" value="UniProtKB-UniRule"/>
</dbReference>
<dbReference type="PIRSF" id="PIRSF000370">
    <property type="entry name" value="QueE"/>
    <property type="match status" value="1"/>
</dbReference>
<dbReference type="PANTHER" id="PTHR42836">
    <property type="entry name" value="7-CARBOXY-7-DEAZAGUANINE SYNTHASE"/>
    <property type="match status" value="1"/>
</dbReference>
<evidence type="ECO:0000259" key="9">
    <source>
        <dbReference type="PROSITE" id="PS51918"/>
    </source>
</evidence>
<evidence type="ECO:0000256" key="1">
    <source>
        <dbReference type="ARBA" id="ARBA00022485"/>
    </source>
</evidence>
<dbReference type="SUPFAM" id="SSF102114">
    <property type="entry name" value="Radical SAM enzymes"/>
    <property type="match status" value="1"/>
</dbReference>
<comment type="cofactor">
    <cofactor evidence="8">
        <name>Mg(2+)</name>
        <dbReference type="ChEBI" id="CHEBI:18420"/>
    </cofactor>
</comment>
<dbReference type="InterPro" id="IPR058240">
    <property type="entry name" value="rSAM_sf"/>
</dbReference>
<evidence type="ECO:0000256" key="8">
    <source>
        <dbReference type="HAMAP-Rule" id="MF_00917"/>
    </source>
</evidence>
<keyword evidence="1 8" id="KW-0004">4Fe-4S</keyword>
<dbReference type="AlphaFoldDB" id="A0A1G6MJC4"/>